<feature type="compositionally biased region" description="Basic and acidic residues" evidence="1">
    <location>
        <begin position="10"/>
        <end position="22"/>
    </location>
</feature>
<feature type="compositionally biased region" description="Basic and acidic residues" evidence="1">
    <location>
        <begin position="103"/>
        <end position="114"/>
    </location>
</feature>
<dbReference type="Proteomes" id="UP001146351">
    <property type="component" value="Unassembled WGS sequence"/>
</dbReference>
<dbReference type="EMBL" id="JAPQKO010000001">
    <property type="protein sequence ID" value="KAJ5184193.1"/>
    <property type="molecule type" value="Genomic_DNA"/>
</dbReference>
<name>A0A9W9M022_9EURO</name>
<reference evidence="2" key="1">
    <citation type="submission" date="2022-11" db="EMBL/GenBank/DDBJ databases">
        <authorList>
            <person name="Petersen C."/>
        </authorList>
    </citation>
    <scope>NUCLEOTIDE SEQUENCE</scope>
    <source>
        <strain evidence="2">IBT 21917</strain>
    </source>
</reference>
<feature type="region of interest" description="Disordered" evidence="1">
    <location>
        <begin position="1"/>
        <end position="31"/>
    </location>
</feature>
<organism evidence="2 3">
    <name type="scientific">Penicillium capsulatum</name>
    <dbReference type="NCBI Taxonomy" id="69766"/>
    <lineage>
        <taxon>Eukaryota</taxon>
        <taxon>Fungi</taxon>
        <taxon>Dikarya</taxon>
        <taxon>Ascomycota</taxon>
        <taxon>Pezizomycotina</taxon>
        <taxon>Eurotiomycetes</taxon>
        <taxon>Eurotiomycetidae</taxon>
        <taxon>Eurotiales</taxon>
        <taxon>Aspergillaceae</taxon>
        <taxon>Penicillium</taxon>
    </lineage>
</organism>
<gene>
    <name evidence="2" type="ORF">N7492_001809</name>
</gene>
<evidence type="ECO:0000313" key="3">
    <source>
        <dbReference type="Proteomes" id="UP001146351"/>
    </source>
</evidence>
<accession>A0A9W9M022</accession>
<dbReference type="AlphaFoldDB" id="A0A9W9M022"/>
<keyword evidence="3" id="KW-1185">Reference proteome</keyword>
<dbReference type="OrthoDB" id="4378821at2759"/>
<proteinExistence type="predicted"/>
<evidence type="ECO:0000256" key="1">
    <source>
        <dbReference type="SAM" id="MobiDB-lite"/>
    </source>
</evidence>
<evidence type="ECO:0000313" key="2">
    <source>
        <dbReference type="EMBL" id="KAJ5184193.1"/>
    </source>
</evidence>
<protein>
    <submittedName>
        <fullName evidence="2">Uncharacterized protein</fullName>
    </submittedName>
</protein>
<reference evidence="2" key="2">
    <citation type="journal article" date="2023" name="IMA Fungus">
        <title>Comparative genomic study of the Penicillium genus elucidates a diverse pangenome and 15 lateral gene transfer events.</title>
        <authorList>
            <person name="Petersen C."/>
            <person name="Sorensen T."/>
            <person name="Nielsen M.R."/>
            <person name="Sondergaard T.E."/>
            <person name="Sorensen J.L."/>
            <person name="Fitzpatrick D.A."/>
            <person name="Frisvad J.C."/>
            <person name="Nielsen K.L."/>
        </authorList>
    </citation>
    <scope>NUCLEOTIDE SEQUENCE</scope>
    <source>
        <strain evidence="2">IBT 21917</strain>
    </source>
</reference>
<comment type="caution">
    <text evidence="2">The sequence shown here is derived from an EMBL/GenBank/DDBJ whole genome shotgun (WGS) entry which is preliminary data.</text>
</comment>
<feature type="region of interest" description="Disordered" evidence="1">
    <location>
        <begin position="91"/>
        <end position="125"/>
    </location>
</feature>
<sequence length="137" mass="16410">MAKKHQKSVSWREKRHQRDFVDPQKVAKANRERYRRTKDATFKRANDIFVDALDTGRDRRVYVLIMNRFKSGVRYATYDSHPEEKWVPAAEGVKKHWPRSQKRTPDDYKNTAKKKDNRIRNSLQPTLKITKPPLLEF</sequence>